<accession>A0A0E9R5U6</accession>
<dbReference type="AlphaFoldDB" id="A0A0E9R5U6"/>
<evidence type="ECO:0000313" key="2">
    <source>
        <dbReference type="EMBL" id="JAH24484.1"/>
    </source>
</evidence>
<keyword evidence="1" id="KW-0472">Membrane</keyword>
<dbReference type="EMBL" id="GBXM01084093">
    <property type="protein sequence ID" value="JAH24484.1"/>
    <property type="molecule type" value="Transcribed_RNA"/>
</dbReference>
<reference evidence="2" key="2">
    <citation type="journal article" date="2015" name="Fish Shellfish Immunol.">
        <title>Early steps in the European eel (Anguilla anguilla)-Vibrio vulnificus interaction in the gills: Role of the RtxA13 toxin.</title>
        <authorList>
            <person name="Callol A."/>
            <person name="Pajuelo D."/>
            <person name="Ebbesson L."/>
            <person name="Teles M."/>
            <person name="MacKenzie S."/>
            <person name="Amaro C."/>
        </authorList>
    </citation>
    <scope>NUCLEOTIDE SEQUENCE</scope>
</reference>
<reference evidence="2" key="1">
    <citation type="submission" date="2014-11" db="EMBL/GenBank/DDBJ databases">
        <authorList>
            <person name="Amaro Gonzalez C."/>
        </authorList>
    </citation>
    <scope>NUCLEOTIDE SEQUENCE</scope>
</reference>
<proteinExistence type="predicted"/>
<evidence type="ECO:0000256" key="1">
    <source>
        <dbReference type="SAM" id="Phobius"/>
    </source>
</evidence>
<sequence length="42" mass="4804">MVLGSWFLLTGMMWAIGSCPRLTLVSRGYAKPSLMPKMMRRE</sequence>
<organism evidence="2">
    <name type="scientific">Anguilla anguilla</name>
    <name type="common">European freshwater eel</name>
    <name type="synonym">Muraena anguilla</name>
    <dbReference type="NCBI Taxonomy" id="7936"/>
    <lineage>
        <taxon>Eukaryota</taxon>
        <taxon>Metazoa</taxon>
        <taxon>Chordata</taxon>
        <taxon>Craniata</taxon>
        <taxon>Vertebrata</taxon>
        <taxon>Euteleostomi</taxon>
        <taxon>Actinopterygii</taxon>
        <taxon>Neopterygii</taxon>
        <taxon>Teleostei</taxon>
        <taxon>Anguilliformes</taxon>
        <taxon>Anguillidae</taxon>
        <taxon>Anguilla</taxon>
    </lineage>
</organism>
<keyword evidence="1" id="KW-0812">Transmembrane</keyword>
<feature type="transmembrane region" description="Helical" evidence="1">
    <location>
        <begin position="6"/>
        <end position="30"/>
    </location>
</feature>
<protein>
    <submittedName>
        <fullName evidence="2">Uncharacterized protein</fullName>
    </submittedName>
</protein>
<keyword evidence="1" id="KW-1133">Transmembrane helix</keyword>
<name>A0A0E9R5U6_ANGAN</name>